<organism evidence="3">
    <name type="scientific">bioreactor metagenome</name>
    <dbReference type="NCBI Taxonomy" id="1076179"/>
    <lineage>
        <taxon>unclassified sequences</taxon>
        <taxon>metagenomes</taxon>
        <taxon>ecological metagenomes</taxon>
    </lineage>
</organism>
<keyword evidence="3" id="KW-0436">Ligase</keyword>
<dbReference type="InterPro" id="IPR024909">
    <property type="entry name" value="Cys-tRNA/MSH_ligase"/>
</dbReference>
<dbReference type="Gene3D" id="1.20.120.1910">
    <property type="entry name" value="Cysteine-tRNA ligase, C-terminal anti-codon recognition domain"/>
    <property type="match status" value="1"/>
</dbReference>
<dbReference type="Pfam" id="PF23493">
    <property type="entry name" value="CysS_C"/>
    <property type="match status" value="1"/>
</dbReference>
<dbReference type="Pfam" id="PF09190">
    <property type="entry name" value="DALR_2"/>
    <property type="match status" value="1"/>
</dbReference>
<protein>
    <submittedName>
        <fullName evidence="3">Cysteine--tRNA ligase</fullName>
        <ecNumber evidence="3">6.1.1.16</ecNumber>
    </submittedName>
</protein>
<dbReference type="GO" id="GO:0004817">
    <property type="term" value="F:cysteine-tRNA ligase activity"/>
    <property type="evidence" value="ECO:0007669"/>
    <property type="project" value="UniProtKB-EC"/>
</dbReference>
<evidence type="ECO:0000259" key="2">
    <source>
        <dbReference type="SMART" id="SM00840"/>
    </source>
</evidence>
<comment type="subcellular location">
    <subcellularLocation>
        <location evidence="1">Cytoplasm</location>
    </subcellularLocation>
</comment>
<dbReference type="EMBL" id="VSSQ01030205">
    <property type="protein sequence ID" value="MPM80636.1"/>
    <property type="molecule type" value="Genomic_DNA"/>
</dbReference>
<gene>
    <name evidence="3" type="primary">cysS_35</name>
    <name evidence="3" type="ORF">SDC9_127686</name>
</gene>
<dbReference type="PANTHER" id="PTHR10890:SF3">
    <property type="entry name" value="CYSTEINE--TRNA LIGASE, CYTOPLASMIC"/>
    <property type="match status" value="1"/>
</dbReference>
<dbReference type="SUPFAM" id="SSF47323">
    <property type="entry name" value="Anticodon-binding domain of a subclass of class I aminoacyl-tRNA synthetases"/>
    <property type="match status" value="1"/>
</dbReference>
<dbReference type="GO" id="GO:0005829">
    <property type="term" value="C:cytosol"/>
    <property type="evidence" value="ECO:0007669"/>
    <property type="project" value="TreeGrafter"/>
</dbReference>
<dbReference type="GO" id="GO:0006423">
    <property type="term" value="P:cysteinyl-tRNA aminoacylation"/>
    <property type="evidence" value="ECO:0007669"/>
    <property type="project" value="InterPro"/>
</dbReference>
<sequence>MEDDLNTADAITAVFELITAINTTVKDGASKEFAQKASHMLTELTSVLGLLQEEEDDSVDSEIQALVDERQEARKTKNFARADEIRDILKAKGIVLKDTPQGVQIIKE</sequence>
<name>A0A645CU41_9ZZZZ</name>
<dbReference type="GO" id="GO:0005524">
    <property type="term" value="F:ATP binding"/>
    <property type="evidence" value="ECO:0007669"/>
    <property type="project" value="InterPro"/>
</dbReference>
<proteinExistence type="predicted"/>
<dbReference type="InterPro" id="IPR056411">
    <property type="entry name" value="CysS_C"/>
</dbReference>
<dbReference type="SMART" id="SM00840">
    <property type="entry name" value="DALR_2"/>
    <property type="match status" value="1"/>
</dbReference>
<feature type="domain" description="Cysteinyl-tRNA synthetase class Ia DALR" evidence="2">
    <location>
        <begin position="1"/>
        <end position="59"/>
    </location>
</feature>
<comment type="caution">
    <text evidence="3">The sequence shown here is derived from an EMBL/GenBank/DDBJ whole genome shotgun (WGS) entry which is preliminary data.</text>
</comment>
<dbReference type="InterPro" id="IPR009080">
    <property type="entry name" value="tRNAsynth_Ia_anticodon-bd"/>
</dbReference>
<accession>A0A645CU41</accession>
<evidence type="ECO:0000256" key="1">
    <source>
        <dbReference type="ARBA" id="ARBA00004496"/>
    </source>
</evidence>
<evidence type="ECO:0000313" key="3">
    <source>
        <dbReference type="EMBL" id="MPM80636.1"/>
    </source>
</evidence>
<dbReference type="InterPro" id="IPR015273">
    <property type="entry name" value="Cys-tRNA-synt_Ia_DALR"/>
</dbReference>
<dbReference type="PANTHER" id="PTHR10890">
    <property type="entry name" value="CYSTEINYL-TRNA SYNTHETASE"/>
    <property type="match status" value="1"/>
</dbReference>
<dbReference type="EC" id="6.1.1.16" evidence="3"/>
<reference evidence="3" key="1">
    <citation type="submission" date="2019-08" db="EMBL/GenBank/DDBJ databases">
        <authorList>
            <person name="Kucharzyk K."/>
            <person name="Murdoch R.W."/>
            <person name="Higgins S."/>
            <person name="Loffler F."/>
        </authorList>
    </citation>
    <scope>NUCLEOTIDE SEQUENCE</scope>
</reference>
<dbReference type="AlphaFoldDB" id="A0A645CU41"/>